<proteinExistence type="predicted"/>
<dbReference type="GO" id="GO:0005634">
    <property type="term" value="C:nucleus"/>
    <property type="evidence" value="ECO:0007669"/>
    <property type="project" value="TreeGrafter"/>
</dbReference>
<dbReference type="GO" id="GO:0003887">
    <property type="term" value="F:DNA-directed DNA polymerase activity"/>
    <property type="evidence" value="ECO:0007669"/>
    <property type="project" value="InterPro"/>
</dbReference>
<feature type="compositionally biased region" description="Acidic residues" evidence="1">
    <location>
        <begin position="34"/>
        <end position="43"/>
    </location>
</feature>
<feature type="compositionally biased region" description="Polar residues" evidence="1">
    <location>
        <begin position="1"/>
        <end position="17"/>
    </location>
</feature>
<dbReference type="Gene3D" id="1.10.150.110">
    <property type="entry name" value="DNA polymerase beta, N-terminal domain-like"/>
    <property type="match status" value="1"/>
</dbReference>
<dbReference type="Pfam" id="PF14716">
    <property type="entry name" value="HHH_8"/>
    <property type="match status" value="1"/>
</dbReference>
<protein>
    <submittedName>
        <fullName evidence="3">DPOLL polymerase</fullName>
    </submittedName>
</protein>
<dbReference type="InterPro" id="IPR027421">
    <property type="entry name" value="DNA_pol_lamdba_lyase_dom_sf"/>
</dbReference>
<evidence type="ECO:0000256" key="1">
    <source>
        <dbReference type="SAM" id="MobiDB-lite"/>
    </source>
</evidence>
<dbReference type="SUPFAM" id="SSF47802">
    <property type="entry name" value="DNA polymerase beta, N-terminal domain-like"/>
    <property type="match status" value="1"/>
</dbReference>
<dbReference type="Proteomes" id="UP000546235">
    <property type="component" value="Unassembled WGS sequence"/>
</dbReference>
<feature type="non-terminal residue" evidence="3">
    <location>
        <position position="151"/>
    </location>
</feature>
<keyword evidence="4" id="KW-1185">Reference proteome</keyword>
<dbReference type="PANTHER" id="PTHR11276">
    <property type="entry name" value="DNA POLYMERASE TYPE-X FAMILY MEMBER"/>
    <property type="match status" value="1"/>
</dbReference>
<organism evidence="3 4">
    <name type="scientific">Caloenas nicobarica</name>
    <name type="common">Nicobar pigeon</name>
    <dbReference type="NCBI Taxonomy" id="187106"/>
    <lineage>
        <taxon>Eukaryota</taxon>
        <taxon>Metazoa</taxon>
        <taxon>Chordata</taxon>
        <taxon>Craniata</taxon>
        <taxon>Vertebrata</taxon>
        <taxon>Euteleostomi</taxon>
        <taxon>Archelosauria</taxon>
        <taxon>Archosauria</taxon>
        <taxon>Dinosauria</taxon>
        <taxon>Saurischia</taxon>
        <taxon>Theropoda</taxon>
        <taxon>Coelurosauria</taxon>
        <taxon>Aves</taxon>
        <taxon>Neognathae</taxon>
        <taxon>Neoaves</taxon>
        <taxon>Columbimorphae</taxon>
        <taxon>Columbiformes</taxon>
        <taxon>Columbidae</taxon>
        <taxon>Caloenas</taxon>
    </lineage>
</organism>
<sequence>EEGAVNPNTEAQVGDSSQQGLGTLGQQQLAEKVSDEEDSEGEDASVTQGDLEALISGRYPVKSSEETSGSSSTVAQPASKWVCAHSSNSKKENHNQCITDKLEVLAKAYSVQGDKWRTLGYSKAINALKSYHKPVTSFQVKHLGRVVEQGD</sequence>
<dbReference type="EMBL" id="VZSB01001274">
    <property type="protein sequence ID" value="NWX01891.1"/>
    <property type="molecule type" value="Genomic_DNA"/>
</dbReference>
<feature type="region of interest" description="Disordered" evidence="1">
    <location>
        <begin position="1"/>
        <end position="81"/>
    </location>
</feature>
<dbReference type="PANTHER" id="PTHR11276:SF28">
    <property type="entry name" value="DNA POLYMERASE LAMBDA"/>
    <property type="match status" value="1"/>
</dbReference>
<dbReference type="InterPro" id="IPR022312">
    <property type="entry name" value="DNA_pol_X"/>
</dbReference>
<dbReference type="AlphaFoldDB" id="A0A7K6SU61"/>
<feature type="non-terminal residue" evidence="3">
    <location>
        <position position="1"/>
    </location>
</feature>
<dbReference type="InterPro" id="IPR010996">
    <property type="entry name" value="HHH_MUS81"/>
</dbReference>
<reference evidence="3 4" key="1">
    <citation type="submission" date="2019-09" db="EMBL/GenBank/DDBJ databases">
        <title>Bird 10,000 Genomes (B10K) Project - Family phase.</title>
        <authorList>
            <person name="Zhang G."/>
        </authorList>
    </citation>
    <scope>NUCLEOTIDE SEQUENCE [LARGE SCALE GENOMIC DNA]</scope>
    <source>
        <strain evidence="3">OUT-0007</strain>
        <tissue evidence="3">Blood</tissue>
    </source>
</reference>
<dbReference type="GO" id="GO:0006303">
    <property type="term" value="P:double-strand break repair via nonhomologous end joining"/>
    <property type="evidence" value="ECO:0007669"/>
    <property type="project" value="TreeGrafter"/>
</dbReference>
<evidence type="ECO:0000259" key="2">
    <source>
        <dbReference type="Pfam" id="PF14716"/>
    </source>
</evidence>
<feature type="domain" description="Crossover junction endonuclease MUS81-like HHH" evidence="2">
    <location>
        <begin position="93"/>
        <end position="137"/>
    </location>
</feature>
<comment type="caution">
    <text evidence="3">The sequence shown here is derived from an EMBL/GenBank/DDBJ whole genome shotgun (WGS) entry which is preliminary data.</text>
</comment>
<evidence type="ECO:0000313" key="4">
    <source>
        <dbReference type="Proteomes" id="UP000546235"/>
    </source>
</evidence>
<feature type="compositionally biased region" description="Low complexity" evidence="1">
    <location>
        <begin position="18"/>
        <end position="29"/>
    </location>
</feature>
<evidence type="ECO:0000313" key="3">
    <source>
        <dbReference type="EMBL" id="NWX01891.1"/>
    </source>
</evidence>
<gene>
    <name evidence="3" type="primary">Poll</name>
    <name evidence="3" type="ORF">CALNIC_R06016</name>
</gene>
<dbReference type="GO" id="GO:0003677">
    <property type="term" value="F:DNA binding"/>
    <property type="evidence" value="ECO:0007669"/>
    <property type="project" value="InterPro"/>
</dbReference>
<accession>A0A7K6SU61</accession>
<name>A0A7K6SU61_CALNI</name>